<accession>A0A6V7WM63</accession>
<evidence type="ECO:0000313" key="2">
    <source>
        <dbReference type="Proteomes" id="UP000580250"/>
    </source>
</evidence>
<dbReference type="Proteomes" id="UP000580250">
    <property type="component" value="Unassembled WGS sequence"/>
</dbReference>
<protein>
    <submittedName>
        <fullName evidence="1">Uncharacterized protein</fullName>
    </submittedName>
</protein>
<organism evidence="1 2">
    <name type="scientific">Meloidogyne enterolobii</name>
    <name type="common">Root-knot nematode worm</name>
    <name type="synonym">Meloidogyne mayaguensis</name>
    <dbReference type="NCBI Taxonomy" id="390850"/>
    <lineage>
        <taxon>Eukaryota</taxon>
        <taxon>Metazoa</taxon>
        <taxon>Ecdysozoa</taxon>
        <taxon>Nematoda</taxon>
        <taxon>Chromadorea</taxon>
        <taxon>Rhabditida</taxon>
        <taxon>Tylenchina</taxon>
        <taxon>Tylenchomorpha</taxon>
        <taxon>Tylenchoidea</taxon>
        <taxon>Meloidogynidae</taxon>
        <taxon>Meloidogyninae</taxon>
        <taxon>Meloidogyne</taxon>
    </lineage>
</organism>
<dbReference type="EMBL" id="CAJEWN010000671">
    <property type="protein sequence ID" value="CAD2188081.1"/>
    <property type="molecule type" value="Genomic_DNA"/>
</dbReference>
<evidence type="ECO:0000313" key="1">
    <source>
        <dbReference type="EMBL" id="CAD2188081.1"/>
    </source>
</evidence>
<reference evidence="1 2" key="1">
    <citation type="submission" date="2020-08" db="EMBL/GenBank/DDBJ databases">
        <authorList>
            <person name="Koutsovoulos G."/>
            <person name="Danchin GJ E."/>
        </authorList>
    </citation>
    <scope>NUCLEOTIDE SEQUENCE [LARGE SCALE GENOMIC DNA]</scope>
</reference>
<dbReference type="AlphaFoldDB" id="A0A6V7WM63"/>
<name>A0A6V7WM63_MELEN</name>
<gene>
    <name evidence="1" type="ORF">MENT_LOCUS40705</name>
</gene>
<proteinExistence type="predicted"/>
<comment type="caution">
    <text evidence="1">The sequence shown here is derived from an EMBL/GenBank/DDBJ whole genome shotgun (WGS) entry which is preliminary data.</text>
</comment>
<sequence length="87" mass="10520">MIKKLDPRNFLIPNNEAFCYECEACRVDGYKFMILTLYIKTIEEHLYSQSHINAVNRKHFNFIILQYLKHSITKFISQKCRVSKREF</sequence>